<dbReference type="PROSITE" id="PS50801">
    <property type="entry name" value="STAS"/>
    <property type="match status" value="1"/>
</dbReference>
<keyword evidence="3" id="KW-1185">Reference proteome</keyword>
<dbReference type="AlphaFoldDB" id="F2R768"/>
<dbReference type="KEGG" id="sve:SVEN_0473"/>
<dbReference type="PATRIC" id="fig|953739.5.peg.6041"/>
<dbReference type="PANTHER" id="PTHR33495:SF2">
    <property type="entry name" value="ANTI-SIGMA FACTOR ANTAGONIST TM_1081-RELATED"/>
    <property type="match status" value="1"/>
</dbReference>
<dbReference type="InterPro" id="IPR036513">
    <property type="entry name" value="STAS_dom_sf"/>
</dbReference>
<accession>F2R768</accession>
<reference evidence="2 3" key="1">
    <citation type="journal article" date="2011" name="BMC Genomics">
        <title>Genome-wide analysis of the role of GlnR in Streptomyces venezuelae provides new insights into global nitrogen regulation in actinomycetes.</title>
        <authorList>
            <person name="Pullan S.T."/>
            <person name="Bibb M.J."/>
            <person name="Merrick M."/>
        </authorList>
    </citation>
    <scope>NUCLEOTIDE SEQUENCE [LARGE SCALE GENOMIC DNA]</scope>
    <source>
        <strain evidence="2">ATCC 10712</strain>
    </source>
</reference>
<organism evidence="2 3">
    <name type="scientific">Streptomyces venezuelae (strain ATCC 10712 / CBS 650.69 / DSM 40230 / JCM 4526 / NBRC 13096 / PD 04745)</name>
    <dbReference type="NCBI Taxonomy" id="953739"/>
    <lineage>
        <taxon>Bacteria</taxon>
        <taxon>Bacillati</taxon>
        <taxon>Actinomycetota</taxon>
        <taxon>Actinomycetes</taxon>
        <taxon>Kitasatosporales</taxon>
        <taxon>Streptomycetaceae</taxon>
        <taxon>Streptomyces</taxon>
    </lineage>
</organism>
<dbReference type="InterPro" id="IPR058548">
    <property type="entry name" value="MlaB-like_STAS"/>
</dbReference>
<dbReference type="STRING" id="953739.SVEN_0473"/>
<dbReference type="Gene3D" id="3.30.750.24">
    <property type="entry name" value="STAS domain"/>
    <property type="match status" value="1"/>
</dbReference>
<gene>
    <name evidence="2" type="ordered locus">SVEN_0473</name>
</gene>
<dbReference type="Pfam" id="PF13466">
    <property type="entry name" value="STAS_2"/>
    <property type="match status" value="1"/>
</dbReference>
<dbReference type="InterPro" id="IPR002645">
    <property type="entry name" value="STAS_dom"/>
</dbReference>
<dbReference type="Proteomes" id="UP000006854">
    <property type="component" value="Chromosome"/>
</dbReference>
<dbReference type="PANTHER" id="PTHR33495">
    <property type="entry name" value="ANTI-SIGMA FACTOR ANTAGONIST TM_1081-RELATED-RELATED"/>
    <property type="match status" value="1"/>
</dbReference>
<feature type="domain" description="STAS" evidence="1">
    <location>
        <begin position="26"/>
        <end position="105"/>
    </location>
</feature>
<sequence>MNPTPLAAVPAAPPRMTTDVTPDGTLLVSGEIDASTASTLLRALTDALRAHPGGVALDLSAVTFCDCAGLRAFLAARYQHLDIGRLPLRVVAASPRMTRLLRLTGTGWLFDGPRTEPVQ</sequence>
<dbReference type="SUPFAM" id="SSF52091">
    <property type="entry name" value="SpoIIaa-like"/>
    <property type="match status" value="1"/>
</dbReference>
<name>F2R768_STRVP</name>
<dbReference type="RefSeq" id="WP_015031679.1">
    <property type="nucleotide sequence ID" value="NC_018750.1"/>
</dbReference>
<proteinExistence type="predicted"/>
<dbReference type="GeneID" id="51861070"/>
<evidence type="ECO:0000313" key="3">
    <source>
        <dbReference type="Proteomes" id="UP000006854"/>
    </source>
</evidence>
<dbReference type="EMBL" id="FR845719">
    <property type="protein sequence ID" value="CCA53760.1"/>
    <property type="molecule type" value="Genomic_DNA"/>
</dbReference>
<evidence type="ECO:0000313" key="2">
    <source>
        <dbReference type="EMBL" id="CCA53760.1"/>
    </source>
</evidence>
<dbReference type="HOGENOM" id="CLU_115403_3_2_11"/>
<dbReference type="GO" id="GO:0043856">
    <property type="term" value="F:anti-sigma factor antagonist activity"/>
    <property type="evidence" value="ECO:0007669"/>
    <property type="project" value="TreeGrafter"/>
</dbReference>
<protein>
    <recommendedName>
        <fullName evidence="1">STAS domain-containing protein</fullName>
    </recommendedName>
</protein>
<evidence type="ECO:0000259" key="1">
    <source>
        <dbReference type="PROSITE" id="PS50801"/>
    </source>
</evidence>
<dbReference type="CDD" id="cd07043">
    <property type="entry name" value="STAS_anti-anti-sigma_factors"/>
    <property type="match status" value="1"/>
</dbReference>